<evidence type="ECO:0000313" key="1">
    <source>
        <dbReference type="EMBL" id="CAG8759726.1"/>
    </source>
</evidence>
<evidence type="ECO:0000313" key="2">
    <source>
        <dbReference type="Proteomes" id="UP000789366"/>
    </source>
</evidence>
<protein>
    <submittedName>
        <fullName evidence="1">14112_t:CDS:1</fullName>
    </submittedName>
</protein>
<keyword evidence="2" id="KW-1185">Reference proteome</keyword>
<reference evidence="1" key="1">
    <citation type="submission" date="2021-06" db="EMBL/GenBank/DDBJ databases">
        <authorList>
            <person name="Kallberg Y."/>
            <person name="Tangrot J."/>
            <person name="Rosling A."/>
        </authorList>
    </citation>
    <scope>NUCLEOTIDE SEQUENCE</scope>
    <source>
        <strain evidence="1">28 12/20/2015</strain>
    </source>
</reference>
<comment type="caution">
    <text evidence="1">The sequence shown here is derived from an EMBL/GenBank/DDBJ whole genome shotgun (WGS) entry which is preliminary data.</text>
</comment>
<feature type="non-terminal residue" evidence="1">
    <location>
        <position position="1"/>
    </location>
</feature>
<accession>A0ACA9QRC9</accession>
<feature type="non-terminal residue" evidence="1">
    <location>
        <position position="120"/>
    </location>
</feature>
<gene>
    <name evidence="1" type="ORF">SPELUC_LOCUS15052</name>
</gene>
<name>A0ACA9QRC9_9GLOM</name>
<dbReference type="EMBL" id="CAJVPW010047579">
    <property type="protein sequence ID" value="CAG8759726.1"/>
    <property type="molecule type" value="Genomic_DNA"/>
</dbReference>
<sequence length="120" mass="14478">FDEVWNDNIEKQTTEIIFNQCILKGVNWRSEESFCTMNWNIKYKNSKHTVKEILEKSKIINKEIKREEIVIIDSQIKSSLSNKRKFVELSDKEELSDIQLDVSEYTYRRKKEKQRIDCLD</sequence>
<dbReference type="Proteomes" id="UP000789366">
    <property type="component" value="Unassembled WGS sequence"/>
</dbReference>
<proteinExistence type="predicted"/>
<organism evidence="1 2">
    <name type="scientific">Cetraspora pellucida</name>
    <dbReference type="NCBI Taxonomy" id="1433469"/>
    <lineage>
        <taxon>Eukaryota</taxon>
        <taxon>Fungi</taxon>
        <taxon>Fungi incertae sedis</taxon>
        <taxon>Mucoromycota</taxon>
        <taxon>Glomeromycotina</taxon>
        <taxon>Glomeromycetes</taxon>
        <taxon>Diversisporales</taxon>
        <taxon>Gigasporaceae</taxon>
        <taxon>Cetraspora</taxon>
    </lineage>
</organism>